<comment type="similarity">
    <text evidence="1">Belongs to the UPF0276 family.</text>
</comment>
<dbReference type="Pfam" id="PF05114">
    <property type="entry name" value="MbnB_TglH_ChrH"/>
    <property type="match status" value="1"/>
</dbReference>
<reference evidence="3 5" key="2">
    <citation type="submission" date="2019-04" db="EMBL/GenBank/DDBJ databases">
        <title>Long-read de novo sequencing of Cupriavidus necator H16.</title>
        <authorList>
            <person name="Little G.T."/>
            <person name="Ehsaan M."/>
            <person name="Arenas-Lopez C."/>
            <person name="Jawed K."/>
            <person name="Winzer K."/>
            <person name="Kovacs K."/>
            <person name="Malys N."/>
            <person name="Minton N.P."/>
        </authorList>
    </citation>
    <scope>NUCLEOTIDE SEQUENCE [LARGE SCALE GENOMIC DNA]</scope>
    <source>
        <strain evidence="3 5">H16</strain>
    </source>
</reference>
<dbReference type="Proteomes" id="UP000296079">
    <property type="component" value="Chromosome 1"/>
</dbReference>
<dbReference type="Gene3D" id="3.20.20.150">
    <property type="entry name" value="Divalent-metal-dependent TIM barrel enzymes"/>
    <property type="match status" value="1"/>
</dbReference>
<dbReference type="RefSeq" id="WP_010812023.1">
    <property type="nucleotide sequence ID" value="NC_008313.1"/>
</dbReference>
<dbReference type="PANTHER" id="PTHR42194:SF1">
    <property type="entry name" value="UPF0276 PROTEIN HI_1600"/>
    <property type="match status" value="1"/>
</dbReference>
<dbReference type="eggNOG" id="COG3220">
    <property type="taxonomic scope" value="Bacteria"/>
</dbReference>
<evidence type="ECO:0000256" key="1">
    <source>
        <dbReference type="HAMAP-Rule" id="MF_00697"/>
    </source>
</evidence>
<dbReference type="EMBL" id="AM260479">
    <property type="protein sequence ID" value="CAJ92925.1"/>
    <property type="molecule type" value="Genomic_DNA"/>
</dbReference>
<dbReference type="SUPFAM" id="SSF51658">
    <property type="entry name" value="Xylose isomerase-like"/>
    <property type="match status" value="1"/>
</dbReference>
<evidence type="ECO:0000313" key="3">
    <source>
        <dbReference type="EMBL" id="QCC00777.1"/>
    </source>
</evidence>
<dbReference type="PANTHER" id="PTHR42194">
    <property type="entry name" value="UPF0276 PROTEIN HI_1600"/>
    <property type="match status" value="1"/>
</dbReference>
<dbReference type="InterPro" id="IPR007801">
    <property type="entry name" value="MbnB/TglH/ChrH"/>
</dbReference>
<dbReference type="OrthoDB" id="9763101at2"/>
<evidence type="ECO:0000313" key="2">
    <source>
        <dbReference type="EMBL" id="CAJ92925.1"/>
    </source>
</evidence>
<reference evidence="2 4" key="1">
    <citation type="journal article" date="2006" name="Nat. Biotechnol.">
        <title>Genome sequence of the bioplastic-producing 'Knallgas' bacterium Ralstonia eutropha H16.</title>
        <authorList>
            <person name="Pohlmann A."/>
            <person name="Fricke W.F."/>
            <person name="Reinecke F."/>
            <person name="Kusian B."/>
            <person name="Liesegang H."/>
            <person name="Cramm R."/>
            <person name="Eitinger T."/>
            <person name="Ewering C."/>
            <person name="Potter M."/>
            <person name="Schwartz E."/>
            <person name="Strittmatter A."/>
            <person name="Voss I."/>
            <person name="Gottschalk G."/>
            <person name="Steinbuechel A."/>
            <person name="Friedrich B."/>
            <person name="Bowien B."/>
        </authorList>
    </citation>
    <scope>NUCLEOTIDE SEQUENCE [LARGE SCALE GENOMIC DNA]</scope>
    <source>
        <strain evidence="4">ATCC 17699 / DSM 428 / KCTC 22496 / NCIMB 10442 / H16 / Stanier 337</strain>
        <strain evidence="2">H16</strain>
    </source>
</reference>
<organism evidence="2 4">
    <name type="scientific">Cupriavidus necator (strain ATCC 17699 / DSM 428 / KCTC 22496 / NCIMB 10442 / H16 / Stanier 337)</name>
    <name type="common">Ralstonia eutropha</name>
    <dbReference type="NCBI Taxonomy" id="381666"/>
    <lineage>
        <taxon>Bacteria</taxon>
        <taxon>Pseudomonadati</taxon>
        <taxon>Pseudomonadota</taxon>
        <taxon>Betaproteobacteria</taxon>
        <taxon>Burkholderiales</taxon>
        <taxon>Burkholderiaceae</taxon>
        <taxon>Cupriavidus</taxon>
    </lineage>
</organism>
<dbReference type="NCBIfam" id="NF003818">
    <property type="entry name" value="PRK05409.1"/>
    <property type="match status" value="1"/>
</dbReference>
<keyword evidence="4" id="KW-1185">Reference proteome</keyword>
<evidence type="ECO:0000313" key="5">
    <source>
        <dbReference type="Proteomes" id="UP000296079"/>
    </source>
</evidence>
<sequence>MLSTSLHPNMGAAIPPRAGIGLRAPHYRQVLAETPATGWFEVHSENYFGDGGQPLHYLAQVRAAHPLSLHGVGLCLGATDRPDRAHLQRLAALLRRFQPGLVSEHLSWGRIGDRYLNDLLPLPYTEESLAVVCEHVQEVQDYLQQQLLVENITSYLRFSHSTIAEPEFIAALVARTGCGILLDVNNIYVNAVNHDTDASGYIDAIPVGAVKEIHLAGFDHSGGMLIDTHGQRVAEPVWRLYRHALARFGPVPTLIEWDTDIPPLEVLLDEARRADQMLETDDAFIA</sequence>
<dbReference type="KEGG" id="reh:H16_A1821"/>
<gene>
    <name evidence="2" type="ordered locus">H16_A1821</name>
    <name evidence="3" type="ORF">E6A55_09290</name>
</gene>
<dbReference type="HOGENOM" id="CLU_064263_0_0_4"/>
<dbReference type="Proteomes" id="UP000008210">
    <property type="component" value="Chromosome 1"/>
</dbReference>
<evidence type="ECO:0000313" key="4">
    <source>
        <dbReference type="Proteomes" id="UP000008210"/>
    </source>
</evidence>
<name>Q0KAP6_CUPNH</name>
<accession>Q0KAP6</accession>
<dbReference type="HAMAP" id="MF_00697">
    <property type="entry name" value="UPF0276"/>
    <property type="match status" value="1"/>
</dbReference>
<dbReference type="STRING" id="381666.H16_A1821"/>
<dbReference type="PATRIC" id="fig|381666.6.peg.2226"/>
<proteinExistence type="inferred from homology"/>
<dbReference type="EMBL" id="CP039287">
    <property type="protein sequence ID" value="QCC00777.1"/>
    <property type="molecule type" value="Genomic_DNA"/>
</dbReference>
<protein>
    <recommendedName>
        <fullName evidence="1">UPF0276 protein H16_A1821</fullName>
    </recommendedName>
</protein>
<dbReference type="InterPro" id="IPR036237">
    <property type="entry name" value="Xyl_isomerase-like_sf"/>
</dbReference>
<dbReference type="AlphaFoldDB" id="Q0KAP6"/>